<keyword evidence="12" id="KW-0539">Nucleus</keyword>
<evidence type="ECO:0000256" key="5">
    <source>
        <dbReference type="ARBA" id="ARBA00018125"/>
    </source>
</evidence>
<keyword evidence="8" id="KW-0965">Cell junction</keyword>
<evidence type="ECO:0000256" key="13">
    <source>
        <dbReference type="SAM" id="MobiDB-lite"/>
    </source>
</evidence>
<evidence type="ECO:0000256" key="10">
    <source>
        <dbReference type="ARBA" id="ARBA00023054"/>
    </source>
</evidence>
<dbReference type="RefSeq" id="XP_056551506.1">
    <property type="nucleotide sequence ID" value="XM_056702506.1"/>
</dbReference>
<dbReference type="GO" id="GO:0005886">
    <property type="term" value="C:plasma membrane"/>
    <property type="evidence" value="ECO:0007669"/>
    <property type="project" value="UniProtKB-SubCell"/>
</dbReference>
<evidence type="ECO:0000256" key="9">
    <source>
        <dbReference type="ARBA" id="ARBA00022989"/>
    </source>
</evidence>
<dbReference type="Pfam" id="PF12632">
    <property type="entry name" value="Vezatin"/>
    <property type="match status" value="1"/>
</dbReference>
<keyword evidence="6" id="KW-1003">Cell membrane</keyword>
<keyword evidence="17" id="KW-1185">Reference proteome</keyword>
<gene>
    <name evidence="16" type="ORF">N7496_009592</name>
</gene>
<name>A0A9W9V145_9EURO</name>
<evidence type="ECO:0000256" key="2">
    <source>
        <dbReference type="ARBA" id="ARBA00004536"/>
    </source>
</evidence>
<proteinExistence type="inferred from homology"/>
<feature type="transmembrane region" description="Helical" evidence="14">
    <location>
        <begin position="141"/>
        <end position="163"/>
    </location>
</feature>
<dbReference type="GO" id="GO:0017022">
    <property type="term" value="F:myosin binding"/>
    <property type="evidence" value="ECO:0007669"/>
    <property type="project" value="InterPro"/>
</dbReference>
<evidence type="ECO:0000256" key="12">
    <source>
        <dbReference type="ARBA" id="ARBA00023242"/>
    </source>
</evidence>
<evidence type="ECO:0000256" key="11">
    <source>
        <dbReference type="ARBA" id="ARBA00023136"/>
    </source>
</evidence>
<dbReference type="GO" id="GO:0005634">
    <property type="term" value="C:nucleus"/>
    <property type="evidence" value="ECO:0007669"/>
    <property type="project" value="UniProtKB-SubCell"/>
</dbReference>
<reference evidence="16" key="1">
    <citation type="submission" date="2022-11" db="EMBL/GenBank/DDBJ databases">
        <authorList>
            <person name="Petersen C."/>
        </authorList>
    </citation>
    <scope>NUCLEOTIDE SEQUENCE</scope>
    <source>
        <strain evidence="16">IBT 29864</strain>
    </source>
</reference>
<evidence type="ECO:0000313" key="16">
    <source>
        <dbReference type="EMBL" id="KAJ5363879.1"/>
    </source>
</evidence>
<feature type="transmembrane region" description="Helical" evidence="14">
    <location>
        <begin position="175"/>
        <end position="194"/>
    </location>
</feature>
<dbReference type="PANTHER" id="PTHR15989:SF5">
    <property type="entry name" value="VEZATIN"/>
    <property type="match status" value="1"/>
</dbReference>
<organism evidence="16 17">
    <name type="scientific">Penicillium cataractarum</name>
    <dbReference type="NCBI Taxonomy" id="2100454"/>
    <lineage>
        <taxon>Eukaryota</taxon>
        <taxon>Fungi</taxon>
        <taxon>Dikarya</taxon>
        <taxon>Ascomycota</taxon>
        <taxon>Pezizomycotina</taxon>
        <taxon>Eurotiomycetes</taxon>
        <taxon>Eurotiomycetidae</taxon>
        <taxon>Eurotiales</taxon>
        <taxon>Aspergillaceae</taxon>
        <taxon>Penicillium</taxon>
    </lineage>
</organism>
<comment type="subcellular location">
    <subcellularLocation>
        <location evidence="2">Cell junction</location>
        <location evidence="2">Adherens junction</location>
    </subcellularLocation>
    <subcellularLocation>
        <location evidence="3">Cell membrane</location>
        <topology evidence="3">Multi-pass membrane protein</topology>
    </subcellularLocation>
    <subcellularLocation>
        <location evidence="1">Nucleus</location>
    </subcellularLocation>
</comment>
<accession>A0A9W9V145</accession>
<evidence type="ECO:0000256" key="4">
    <source>
        <dbReference type="ARBA" id="ARBA00007245"/>
    </source>
</evidence>
<dbReference type="EMBL" id="JAPZBS010000008">
    <property type="protein sequence ID" value="KAJ5363879.1"/>
    <property type="molecule type" value="Genomic_DNA"/>
</dbReference>
<evidence type="ECO:0000256" key="6">
    <source>
        <dbReference type="ARBA" id="ARBA00022475"/>
    </source>
</evidence>
<dbReference type="GeneID" id="81441685"/>
<evidence type="ECO:0000313" key="17">
    <source>
        <dbReference type="Proteomes" id="UP001147782"/>
    </source>
</evidence>
<dbReference type="InterPro" id="IPR026859">
    <property type="entry name" value="Myosin-bd"/>
</dbReference>
<feature type="region of interest" description="Disordered" evidence="13">
    <location>
        <begin position="1"/>
        <end position="36"/>
    </location>
</feature>
<evidence type="ECO:0000256" key="14">
    <source>
        <dbReference type="SAM" id="Phobius"/>
    </source>
</evidence>
<dbReference type="AlphaFoldDB" id="A0A9W9V145"/>
<evidence type="ECO:0000256" key="7">
    <source>
        <dbReference type="ARBA" id="ARBA00022692"/>
    </source>
</evidence>
<dbReference type="GO" id="GO:0098609">
    <property type="term" value="P:cell-cell adhesion"/>
    <property type="evidence" value="ECO:0007669"/>
    <property type="project" value="InterPro"/>
</dbReference>
<keyword evidence="9 14" id="KW-1133">Transmembrane helix</keyword>
<keyword evidence="7 14" id="KW-0812">Transmembrane</keyword>
<reference evidence="16" key="2">
    <citation type="journal article" date="2023" name="IMA Fungus">
        <title>Comparative genomic study of the Penicillium genus elucidates a diverse pangenome and 15 lateral gene transfer events.</title>
        <authorList>
            <person name="Petersen C."/>
            <person name="Sorensen T."/>
            <person name="Nielsen M.R."/>
            <person name="Sondergaard T.E."/>
            <person name="Sorensen J.L."/>
            <person name="Fitzpatrick D.A."/>
            <person name="Frisvad J.C."/>
            <person name="Nielsen K.L."/>
        </authorList>
    </citation>
    <scope>NUCLEOTIDE SEQUENCE</scope>
    <source>
        <strain evidence="16">IBT 29864</strain>
    </source>
</reference>
<keyword evidence="11 14" id="KW-0472">Membrane</keyword>
<dbReference type="InterPro" id="IPR026858">
    <property type="entry name" value="Vezatin"/>
</dbReference>
<keyword evidence="10" id="KW-0175">Coiled coil</keyword>
<evidence type="ECO:0000256" key="1">
    <source>
        <dbReference type="ARBA" id="ARBA00004123"/>
    </source>
</evidence>
<evidence type="ECO:0000256" key="3">
    <source>
        <dbReference type="ARBA" id="ARBA00004651"/>
    </source>
</evidence>
<dbReference type="PANTHER" id="PTHR15989">
    <property type="entry name" value="VEZATIN"/>
    <property type="match status" value="1"/>
</dbReference>
<comment type="caution">
    <text evidence="16">The sequence shown here is derived from an EMBL/GenBank/DDBJ whole genome shotgun (WGS) entry which is preliminary data.</text>
</comment>
<protein>
    <recommendedName>
        <fullName evidence="5">Vezatin</fullName>
    </recommendedName>
</protein>
<feature type="region of interest" description="Disordered" evidence="13">
    <location>
        <begin position="517"/>
        <end position="544"/>
    </location>
</feature>
<dbReference type="OrthoDB" id="21151at2759"/>
<evidence type="ECO:0000256" key="8">
    <source>
        <dbReference type="ARBA" id="ARBA00022949"/>
    </source>
</evidence>
<dbReference type="Proteomes" id="UP001147782">
    <property type="component" value="Unassembled WGS sequence"/>
</dbReference>
<feature type="domain" description="Myosin-binding" evidence="15">
    <location>
        <begin position="154"/>
        <end position="450"/>
    </location>
</feature>
<comment type="similarity">
    <text evidence="4">Belongs to the vezatin family.</text>
</comment>
<sequence length="628" mass="69396">MESFVPKDSPLDDYLQGVGGSEENWPAAEAHSDNEHEVTASNFAPRGASRFQNRVRNKLPTPLKLCNSPHGAIVEKLYTACSSALNARIARGDNERFLEQFGYVIVASQLLNEHSAPSYTSAADVLATSQPAELPSLSTTFGLQGAIVTASTSFSIVWLLHWGRSKTGSGLNPRRFGILLILVPVLGVFFYAFAKRQWLKYLRHQAVEAAGAFVGNAQGFDSAASASVVFIQEVELVSRGYRISTPLPPISRLEDQVQIRRCLRLRRAVSECFWSMLERYVQSQNTLRPLTDEANLAKYYDIYDIALEDLEAIESTLSQRSMDDQYSLRSLREAFGKLYTVRKSVLCCLLALSADGGGSDIARWGSAVEEMRELAAVTGSSMTKMANILNEEDREYLLRAYPPTDSKLIFAGDVIPPSPLPSASPSKEHMRAQFRRLNSLSQGVRALHAKMHIVSEESNANLERSESGEFEAGLLVQYDSIGSDIRALLQEWELGKATFVNNQDRLSVGNFSRPPSTAFPVSPTPSLGGTTAVEGSPTDALKALNGERPDLTHSFEDEEIFEAVVLPSSRNKRASLTRDERLARVREARASKAVAQDKIFAKTNMLKELEMVIQQRPRNNPSKRVTSI</sequence>
<evidence type="ECO:0000259" key="15">
    <source>
        <dbReference type="Pfam" id="PF12632"/>
    </source>
</evidence>